<dbReference type="RefSeq" id="WP_220620683.1">
    <property type="nucleotide sequence ID" value="NZ_RKLR01000020.1"/>
</dbReference>
<gene>
    <name evidence="2" type="ORF">EGH21_22650</name>
</gene>
<evidence type="ECO:0000259" key="1">
    <source>
        <dbReference type="Pfam" id="PF26589"/>
    </source>
</evidence>
<evidence type="ECO:0000313" key="2">
    <source>
        <dbReference type="EMBL" id="MBX0325822.1"/>
    </source>
</evidence>
<protein>
    <recommendedName>
        <fullName evidence="1">DUF8186 domain-containing protein</fullName>
    </recommendedName>
</protein>
<dbReference type="Pfam" id="PF26589">
    <property type="entry name" value="DUF8186"/>
    <property type="match status" value="1"/>
</dbReference>
<name>A0AAW4Q094_9EURY</name>
<comment type="caution">
    <text evidence="2">The sequence shown here is derived from an EMBL/GenBank/DDBJ whole genome shotgun (WGS) entry which is preliminary data.</text>
</comment>
<organism evidence="2 3">
    <name type="scientific">Haloarcula rubra</name>
    <dbReference type="NCBI Taxonomy" id="2487747"/>
    <lineage>
        <taxon>Archaea</taxon>
        <taxon>Methanobacteriati</taxon>
        <taxon>Methanobacteriota</taxon>
        <taxon>Stenosarchaea group</taxon>
        <taxon>Halobacteria</taxon>
        <taxon>Halobacteriales</taxon>
        <taxon>Haloarculaceae</taxon>
        <taxon>Haloarcula</taxon>
    </lineage>
</organism>
<evidence type="ECO:0000313" key="3">
    <source>
        <dbReference type="Proteomes" id="UP001430377"/>
    </source>
</evidence>
<reference evidence="2 3" key="1">
    <citation type="submission" date="2021-06" db="EMBL/GenBank/DDBJ databases">
        <title>Halomicroarcula sp. a new haloarchaeum isolated from saline soil.</title>
        <authorList>
            <person name="Duran-Viseras A."/>
            <person name="Sanchez-Porro C."/>
            <person name="Ventosa A."/>
        </authorList>
    </citation>
    <scope>NUCLEOTIDE SEQUENCE [LARGE SCALE GENOMIC DNA]</scope>
    <source>
        <strain evidence="2 3">F13</strain>
    </source>
</reference>
<proteinExistence type="predicted"/>
<accession>A0AAW4Q094</accession>
<dbReference type="AlphaFoldDB" id="A0AAW4Q094"/>
<dbReference type="EMBL" id="RKLR01000020">
    <property type="protein sequence ID" value="MBX0325822.1"/>
    <property type="molecule type" value="Genomic_DNA"/>
</dbReference>
<feature type="domain" description="DUF8186" evidence="1">
    <location>
        <begin position="69"/>
        <end position="244"/>
    </location>
</feature>
<sequence length="246" mass="26975">MSAHPPESSDHGVNDTAFTPLWSNDTDEIVLTGKNDSSRALQTLASGTDIPLNEPPQAVEQWNRGEHGEFPQTDAETSAAPRHAVLEDGRYIQDAHATLVSVQPSTIVHTSASERTHYVAPSGEVLGVVDFRIRTPSGSRSENRTVSHAVTQTRVSETRLLADGNVVARQNQTQRPRLTYSELAASKEPTTLTLEATIETTVRTTRRTCREYNATQGTCSAWDGQTNYRSESITVTDSIDVQPYQL</sequence>
<dbReference type="Proteomes" id="UP001430377">
    <property type="component" value="Unassembled WGS sequence"/>
</dbReference>
<keyword evidence="3" id="KW-1185">Reference proteome</keyword>
<dbReference type="InterPro" id="IPR058499">
    <property type="entry name" value="DUF8186"/>
</dbReference>